<organism evidence="2 3">
    <name type="scientific">Edaphochlamys debaryana</name>
    <dbReference type="NCBI Taxonomy" id="47281"/>
    <lineage>
        <taxon>Eukaryota</taxon>
        <taxon>Viridiplantae</taxon>
        <taxon>Chlorophyta</taxon>
        <taxon>core chlorophytes</taxon>
        <taxon>Chlorophyceae</taxon>
        <taxon>CS clade</taxon>
        <taxon>Chlamydomonadales</taxon>
        <taxon>Chlamydomonadales incertae sedis</taxon>
        <taxon>Edaphochlamys</taxon>
    </lineage>
</organism>
<sequence length="301" mass="32765">MAEFYLAKNFDYASDYENPFDPLSVNLTLDGFDVVACDRTSLRICGSVRSEVLGPALTAAVNMTDWLNNRIGNFQNLFGITDTSCPMGLWNSTARLTTVDPDTGAPDGSCMPVNSVLPMQCGADRTLWYSGAVLPFPNDDCDQSVGATPFAAEPYMEVVPGEELTLDCVNLVAVQPNDTSSACGRVTTLDVVHFWMYDDDFHRGYFDQGVVLRTVDAKSGAYTTRPLTVSWGPLGENVLVLSGLGLKRADMAALKPQVCFAHTDPLDNVWQAQTADVTGFVWSALYDSSGACCPTYYSNRF</sequence>
<dbReference type="InterPro" id="IPR024616">
    <property type="entry name" value="Pherophorin"/>
</dbReference>
<evidence type="ECO:0000313" key="2">
    <source>
        <dbReference type="EMBL" id="KAG2486692.1"/>
    </source>
</evidence>
<proteinExistence type="predicted"/>
<evidence type="ECO:0000313" key="3">
    <source>
        <dbReference type="Proteomes" id="UP000612055"/>
    </source>
</evidence>
<keyword evidence="3" id="KW-1185">Reference proteome</keyword>
<protein>
    <recommendedName>
        <fullName evidence="1">Pherophorin domain-containing protein</fullName>
    </recommendedName>
</protein>
<dbReference type="EMBL" id="JAEHOE010000108">
    <property type="protein sequence ID" value="KAG2486692.1"/>
    <property type="molecule type" value="Genomic_DNA"/>
</dbReference>
<name>A0A835XKX6_9CHLO</name>
<feature type="domain" description="Pherophorin" evidence="1">
    <location>
        <begin position="136"/>
        <end position="294"/>
    </location>
</feature>
<evidence type="ECO:0000259" key="1">
    <source>
        <dbReference type="Pfam" id="PF12499"/>
    </source>
</evidence>
<dbReference type="Pfam" id="PF12499">
    <property type="entry name" value="DUF3707"/>
    <property type="match status" value="1"/>
</dbReference>
<dbReference type="OrthoDB" id="546825at2759"/>
<comment type="caution">
    <text evidence="2">The sequence shown here is derived from an EMBL/GenBank/DDBJ whole genome shotgun (WGS) entry which is preliminary data.</text>
</comment>
<reference evidence="2" key="1">
    <citation type="journal article" date="2020" name="bioRxiv">
        <title>Comparative genomics of Chlamydomonas.</title>
        <authorList>
            <person name="Craig R.J."/>
            <person name="Hasan A.R."/>
            <person name="Ness R.W."/>
            <person name="Keightley P.D."/>
        </authorList>
    </citation>
    <scope>NUCLEOTIDE SEQUENCE</scope>
    <source>
        <strain evidence="2">CCAP 11/70</strain>
    </source>
</reference>
<accession>A0A835XKX6</accession>
<gene>
    <name evidence="2" type="ORF">HYH03_014621</name>
</gene>
<dbReference type="AlphaFoldDB" id="A0A835XKX6"/>
<dbReference type="Proteomes" id="UP000612055">
    <property type="component" value="Unassembled WGS sequence"/>
</dbReference>